<organism evidence="9 10">
    <name type="scientific">Candidatus Acididesulfobacter diazotrophicus</name>
    <dbReference type="NCBI Taxonomy" id="2597226"/>
    <lineage>
        <taxon>Bacteria</taxon>
        <taxon>Deltaproteobacteria</taxon>
        <taxon>Candidatus Acidulodesulfobacterales</taxon>
        <taxon>Candidatus Acididesulfobacter</taxon>
    </lineage>
</organism>
<proteinExistence type="inferred from homology"/>
<dbReference type="GO" id="GO:0005886">
    <property type="term" value="C:plasma membrane"/>
    <property type="evidence" value="ECO:0007669"/>
    <property type="project" value="UniProtKB-SubCell"/>
</dbReference>
<dbReference type="InterPro" id="IPR001543">
    <property type="entry name" value="FliN-like_C"/>
</dbReference>
<dbReference type="GO" id="GO:0006935">
    <property type="term" value="P:chemotaxis"/>
    <property type="evidence" value="ECO:0007669"/>
    <property type="project" value="UniProtKB-KW"/>
</dbReference>
<comment type="similarity">
    <text evidence="2">Belongs to the FliN/MopA/SpaO family.</text>
</comment>
<dbReference type="InterPro" id="IPR051469">
    <property type="entry name" value="FliN/MopA/SpaO"/>
</dbReference>
<feature type="domain" description="Flagellar motor switch protein FliN-like C-terminal" evidence="8">
    <location>
        <begin position="159"/>
        <end position="228"/>
    </location>
</feature>
<dbReference type="EMBL" id="SGBB01000007">
    <property type="protein sequence ID" value="RZD18586.1"/>
    <property type="molecule type" value="Genomic_DNA"/>
</dbReference>
<dbReference type="InterPro" id="IPR001172">
    <property type="entry name" value="FliN_T3SS_HrcQb"/>
</dbReference>
<dbReference type="PRINTS" id="PR00956">
    <property type="entry name" value="FLGMOTORFLIN"/>
</dbReference>
<feature type="compositionally biased region" description="Basic and acidic residues" evidence="7">
    <location>
        <begin position="27"/>
        <end position="37"/>
    </location>
</feature>
<reference evidence="9 10" key="1">
    <citation type="journal article" date="2019" name="ISME J.">
        <title>Insights into ecological role of a new deltaproteobacterial order Candidatus Acidulodesulfobacterales by metagenomics and metatranscriptomics.</title>
        <authorList>
            <person name="Tan S."/>
            <person name="Liu J."/>
            <person name="Fang Y."/>
            <person name="Hedlund B.P."/>
            <person name="Lian Z.H."/>
            <person name="Huang L.Y."/>
            <person name="Li J.T."/>
            <person name="Huang L.N."/>
            <person name="Li W.J."/>
            <person name="Jiang H.C."/>
            <person name="Dong H.L."/>
            <person name="Shu W.S."/>
        </authorList>
    </citation>
    <scope>NUCLEOTIDE SEQUENCE [LARGE SCALE GENOMIC DNA]</scope>
    <source>
        <strain evidence="9">AP1</strain>
    </source>
</reference>
<comment type="subcellular location">
    <subcellularLocation>
        <location evidence="1">Cell membrane</location>
        <topology evidence="1">Peripheral membrane protein</topology>
        <orientation evidence="1">Cytoplasmic side</orientation>
    </subcellularLocation>
</comment>
<feature type="region of interest" description="Disordered" evidence="7">
    <location>
        <begin position="1"/>
        <end position="130"/>
    </location>
</feature>
<keyword evidence="4" id="KW-0145">Chemotaxis</keyword>
<evidence type="ECO:0000256" key="4">
    <source>
        <dbReference type="ARBA" id="ARBA00022500"/>
    </source>
</evidence>
<dbReference type="GO" id="GO:0003774">
    <property type="term" value="F:cytoskeletal motor activity"/>
    <property type="evidence" value="ECO:0007669"/>
    <property type="project" value="InterPro"/>
</dbReference>
<accession>A0A519BMT5</accession>
<evidence type="ECO:0000256" key="1">
    <source>
        <dbReference type="ARBA" id="ARBA00004413"/>
    </source>
</evidence>
<dbReference type="Pfam" id="PF01052">
    <property type="entry name" value="FliMN_C"/>
    <property type="match status" value="1"/>
</dbReference>
<evidence type="ECO:0000256" key="2">
    <source>
        <dbReference type="ARBA" id="ARBA00009226"/>
    </source>
</evidence>
<dbReference type="Gene3D" id="2.30.330.10">
    <property type="entry name" value="SpoA-like"/>
    <property type="match status" value="1"/>
</dbReference>
<dbReference type="InterPro" id="IPR036429">
    <property type="entry name" value="SpoA-like_sf"/>
</dbReference>
<evidence type="ECO:0000256" key="3">
    <source>
        <dbReference type="ARBA" id="ARBA00022475"/>
    </source>
</evidence>
<dbReference type="PANTHER" id="PTHR43484:SF1">
    <property type="entry name" value="FLAGELLAR MOTOR SWITCH PROTEIN FLIN"/>
    <property type="match status" value="1"/>
</dbReference>
<dbReference type="InterPro" id="IPR012826">
    <property type="entry name" value="FliN"/>
</dbReference>
<dbReference type="GO" id="GO:0009425">
    <property type="term" value="C:bacterial-type flagellum basal body"/>
    <property type="evidence" value="ECO:0007669"/>
    <property type="project" value="InterPro"/>
</dbReference>
<name>A0A519BMT5_9DELT</name>
<feature type="compositionally biased region" description="Basic and acidic residues" evidence="7">
    <location>
        <begin position="93"/>
        <end position="106"/>
    </location>
</feature>
<gene>
    <name evidence="9" type="primary">fliN</name>
    <name evidence="9" type="ORF">EVG15_05155</name>
</gene>
<keyword evidence="3" id="KW-1003">Cell membrane</keyword>
<evidence type="ECO:0000313" key="10">
    <source>
        <dbReference type="Proteomes" id="UP000319296"/>
    </source>
</evidence>
<dbReference type="SUPFAM" id="SSF101801">
    <property type="entry name" value="Surface presentation of antigens (SPOA)"/>
    <property type="match status" value="1"/>
</dbReference>
<keyword evidence="9" id="KW-0282">Flagellum</keyword>
<dbReference type="GO" id="GO:0071973">
    <property type="term" value="P:bacterial-type flagellum-dependent cell motility"/>
    <property type="evidence" value="ECO:0007669"/>
    <property type="project" value="InterPro"/>
</dbReference>
<keyword evidence="9" id="KW-0969">Cilium</keyword>
<evidence type="ECO:0000259" key="8">
    <source>
        <dbReference type="Pfam" id="PF01052"/>
    </source>
</evidence>
<protein>
    <submittedName>
        <fullName evidence="9">Flagellar motor switch protein FliN</fullName>
    </submittedName>
</protein>
<dbReference type="AlphaFoldDB" id="A0A519BMT5"/>
<keyword evidence="6" id="KW-0472">Membrane</keyword>
<keyword evidence="5" id="KW-0283">Flagellar rotation</keyword>
<feature type="compositionally biased region" description="Acidic residues" evidence="7">
    <location>
        <begin position="82"/>
        <end position="92"/>
    </location>
</feature>
<feature type="compositionally biased region" description="Basic and acidic residues" evidence="7">
    <location>
        <begin position="114"/>
        <end position="126"/>
    </location>
</feature>
<evidence type="ECO:0000256" key="6">
    <source>
        <dbReference type="ARBA" id="ARBA00023136"/>
    </source>
</evidence>
<evidence type="ECO:0000256" key="7">
    <source>
        <dbReference type="SAM" id="MobiDB-lite"/>
    </source>
</evidence>
<evidence type="ECO:0000313" key="9">
    <source>
        <dbReference type="EMBL" id="RZD18586.1"/>
    </source>
</evidence>
<evidence type="ECO:0000256" key="5">
    <source>
        <dbReference type="ARBA" id="ARBA00022779"/>
    </source>
</evidence>
<dbReference type="PANTHER" id="PTHR43484">
    <property type="match status" value="1"/>
</dbReference>
<sequence length="237" mass="26237">MSQTEQQEEEKNKKTNEASESSSINENENKDKDKTADDNISWDDAFKEEAESGSGKNDSKDKEIGGADNGGGAAEQKKETESVDDISWDDAFEEAKAENPQDKQDSAESANLNDENKVSDEKEKNKSGSKNKFNVKKVEFASFDVNDKTSEPPKNLEFILDIPLSISVELGRTKMVINDMLQLGQGSVIELDKLAGEPLEVYVNNKLMAKGEVVLVNDKFGVRLTDIISPIERVQKL</sequence>
<dbReference type="Proteomes" id="UP000319296">
    <property type="component" value="Unassembled WGS sequence"/>
</dbReference>
<dbReference type="NCBIfam" id="TIGR02480">
    <property type="entry name" value="fliN"/>
    <property type="match status" value="1"/>
</dbReference>
<keyword evidence="9" id="KW-0966">Cell projection</keyword>
<comment type="caution">
    <text evidence="9">The sequence shown here is derived from an EMBL/GenBank/DDBJ whole genome shotgun (WGS) entry which is preliminary data.</text>
</comment>